<protein>
    <submittedName>
        <fullName evidence="1">Uncharacterized protein</fullName>
    </submittedName>
</protein>
<accession>A0A448X0Y6</accession>
<dbReference type="Proteomes" id="UP000784294">
    <property type="component" value="Unassembled WGS sequence"/>
</dbReference>
<name>A0A448X0Y6_9PLAT</name>
<reference evidence="1" key="1">
    <citation type="submission" date="2018-11" db="EMBL/GenBank/DDBJ databases">
        <authorList>
            <consortium name="Pathogen Informatics"/>
        </authorList>
    </citation>
    <scope>NUCLEOTIDE SEQUENCE</scope>
</reference>
<proteinExistence type="predicted"/>
<keyword evidence="2" id="KW-1185">Reference proteome</keyword>
<sequence>MSGQTGCLIPMRLSGTSGTAMAEVDAAIAAAVLSAFNSGSVTGIQHQHQHGPTTVLPTTMATQVSLALLSYENSKLSHTPIHTVFIAPGQGYWLRYLKSFTNWHSALVIGYFHTLENFTVNGEANETSHFG</sequence>
<comment type="caution">
    <text evidence="1">The sequence shown here is derived from an EMBL/GenBank/DDBJ whole genome shotgun (WGS) entry which is preliminary data.</text>
</comment>
<evidence type="ECO:0000313" key="1">
    <source>
        <dbReference type="EMBL" id="VEL25097.1"/>
    </source>
</evidence>
<organism evidence="1 2">
    <name type="scientific">Protopolystoma xenopodis</name>
    <dbReference type="NCBI Taxonomy" id="117903"/>
    <lineage>
        <taxon>Eukaryota</taxon>
        <taxon>Metazoa</taxon>
        <taxon>Spiralia</taxon>
        <taxon>Lophotrochozoa</taxon>
        <taxon>Platyhelminthes</taxon>
        <taxon>Monogenea</taxon>
        <taxon>Polyopisthocotylea</taxon>
        <taxon>Polystomatidea</taxon>
        <taxon>Polystomatidae</taxon>
        <taxon>Protopolystoma</taxon>
    </lineage>
</organism>
<gene>
    <name evidence="1" type="ORF">PXEA_LOCUS18537</name>
</gene>
<dbReference type="AlphaFoldDB" id="A0A448X0Y6"/>
<dbReference type="EMBL" id="CAAALY010071662">
    <property type="protein sequence ID" value="VEL25097.1"/>
    <property type="molecule type" value="Genomic_DNA"/>
</dbReference>
<evidence type="ECO:0000313" key="2">
    <source>
        <dbReference type="Proteomes" id="UP000784294"/>
    </source>
</evidence>